<feature type="region of interest" description="Disordered" evidence="1">
    <location>
        <begin position="1"/>
        <end position="112"/>
    </location>
</feature>
<organism evidence="3">
    <name type="scientific">Arundo donax</name>
    <name type="common">Giant reed</name>
    <name type="synonym">Donax arundinaceus</name>
    <dbReference type="NCBI Taxonomy" id="35708"/>
    <lineage>
        <taxon>Eukaryota</taxon>
        <taxon>Viridiplantae</taxon>
        <taxon>Streptophyta</taxon>
        <taxon>Embryophyta</taxon>
        <taxon>Tracheophyta</taxon>
        <taxon>Spermatophyta</taxon>
        <taxon>Magnoliopsida</taxon>
        <taxon>Liliopsida</taxon>
        <taxon>Poales</taxon>
        <taxon>Poaceae</taxon>
        <taxon>PACMAD clade</taxon>
        <taxon>Arundinoideae</taxon>
        <taxon>Arundineae</taxon>
        <taxon>Arundo</taxon>
    </lineage>
</organism>
<feature type="compositionally biased region" description="Basic and acidic residues" evidence="1">
    <location>
        <begin position="35"/>
        <end position="45"/>
    </location>
</feature>
<sequence length="336" mass="38368">MSLESDDSDNGSIDEEQAEKERKELRKQLAYTKNKKADPTEHCEGDTDVEELYNNPIPTQASGMAVADDGREVAAEGKGVADKNNEGSSDKKDNGRLSPPPSDGDGDMLCSEDDDRAVKDVHMKAVKKRRPKKCQVRIWFNVAKMLDPSQFCKGLCFTDMDQVRFALQSYDIVNGRDYRFLRNEPRYVMVRCQSEFCPFYLIASKISKEPTVMIRRLEEPHTCGTTSETSRISSNWVANVFEEQIRSDPDWKVQDLIDEIQRKYGVEITKMMAYRARAKAGEIVLGNHKAQYKRIRDYCQTVIDKNPKSIVRVATINYVDQGLNPRFFGLFMCLKA</sequence>
<evidence type="ECO:0000313" key="3">
    <source>
        <dbReference type="EMBL" id="JAD80459.1"/>
    </source>
</evidence>
<protein>
    <recommendedName>
        <fullName evidence="2">Transposase MuDR plant domain-containing protein</fullName>
    </recommendedName>
</protein>
<dbReference type="AlphaFoldDB" id="A0A0A9CVT4"/>
<reference evidence="3" key="2">
    <citation type="journal article" date="2015" name="Data Brief">
        <title>Shoot transcriptome of the giant reed, Arundo donax.</title>
        <authorList>
            <person name="Barrero R.A."/>
            <person name="Guerrero F.D."/>
            <person name="Moolhuijzen P."/>
            <person name="Goolsby J.A."/>
            <person name="Tidwell J."/>
            <person name="Bellgard S.E."/>
            <person name="Bellgard M.I."/>
        </authorList>
    </citation>
    <scope>NUCLEOTIDE SEQUENCE</scope>
    <source>
        <tissue evidence="3">Shoot tissue taken approximately 20 cm above the soil surface</tissue>
    </source>
</reference>
<feature type="domain" description="Transposase MuDR plant" evidence="2">
    <location>
        <begin position="152"/>
        <end position="214"/>
    </location>
</feature>
<accession>A0A0A9CVT4</accession>
<dbReference type="PANTHER" id="PTHR31973">
    <property type="entry name" value="POLYPROTEIN, PUTATIVE-RELATED"/>
    <property type="match status" value="1"/>
</dbReference>
<feature type="compositionally biased region" description="Basic and acidic residues" evidence="1">
    <location>
        <begin position="68"/>
        <end position="95"/>
    </location>
</feature>
<feature type="compositionally biased region" description="Acidic residues" evidence="1">
    <location>
        <begin position="1"/>
        <end position="18"/>
    </location>
</feature>
<dbReference type="Pfam" id="PF03108">
    <property type="entry name" value="DBD_Tnp_Mut"/>
    <property type="match status" value="1"/>
</dbReference>
<evidence type="ECO:0000259" key="2">
    <source>
        <dbReference type="Pfam" id="PF03108"/>
    </source>
</evidence>
<dbReference type="PANTHER" id="PTHR31973:SF187">
    <property type="entry name" value="MUTATOR TRANSPOSASE MUDRA PROTEIN"/>
    <property type="match status" value="1"/>
</dbReference>
<name>A0A0A9CVT4_ARUDO</name>
<dbReference type="InterPro" id="IPR004332">
    <property type="entry name" value="Transposase_MuDR"/>
</dbReference>
<dbReference type="EMBL" id="GBRH01217436">
    <property type="protein sequence ID" value="JAD80459.1"/>
    <property type="molecule type" value="Transcribed_RNA"/>
</dbReference>
<proteinExistence type="predicted"/>
<evidence type="ECO:0000256" key="1">
    <source>
        <dbReference type="SAM" id="MobiDB-lite"/>
    </source>
</evidence>
<reference evidence="3" key="1">
    <citation type="submission" date="2014-09" db="EMBL/GenBank/DDBJ databases">
        <authorList>
            <person name="Magalhaes I.L.F."/>
            <person name="Oliveira U."/>
            <person name="Santos F.R."/>
            <person name="Vidigal T.H.D.A."/>
            <person name="Brescovit A.D."/>
            <person name="Santos A.J."/>
        </authorList>
    </citation>
    <scope>NUCLEOTIDE SEQUENCE</scope>
    <source>
        <tissue evidence="3">Shoot tissue taken approximately 20 cm above the soil surface</tissue>
    </source>
</reference>